<reference evidence="1 2" key="1">
    <citation type="submission" date="2014-02" db="EMBL/GenBank/DDBJ databases">
        <title>The small core and large imbalanced accessory genome model reveals a collaborative survival strategy of Sorangium cellulosum strains in nature.</title>
        <authorList>
            <person name="Han K."/>
            <person name="Peng R."/>
            <person name="Blom J."/>
            <person name="Li Y.-Z."/>
        </authorList>
    </citation>
    <scope>NUCLEOTIDE SEQUENCE [LARGE SCALE GENOMIC DNA]</scope>
    <source>
        <strain evidence="1 2">So0157-18</strain>
    </source>
</reference>
<dbReference type="AlphaFoldDB" id="A0A150P7X8"/>
<evidence type="ECO:0000313" key="1">
    <source>
        <dbReference type="EMBL" id="KYF51792.1"/>
    </source>
</evidence>
<proteinExistence type="predicted"/>
<dbReference type="Proteomes" id="UP000075604">
    <property type="component" value="Unassembled WGS sequence"/>
</dbReference>
<accession>A0A150P7X8</accession>
<dbReference type="EMBL" id="JELX01003610">
    <property type="protein sequence ID" value="KYF51792.1"/>
    <property type="molecule type" value="Genomic_DNA"/>
</dbReference>
<dbReference type="InterPro" id="IPR043519">
    <property type="entry name" value="NT_sf"/>
</dbReference>
<dbReference type="Gene3D" id="3.30.460.40">
    <property type="match status" value="1"/>
</dbReference>
<sequence length="164" mass="18235">MAEYTRPAAWDDVKLLARYLDEAGVRWALIGGYAIAAHGFVRFSEAVDILVDPSTENAKRWIAALARLPDGATRELVGEEDVFEREGPYAIRVNDEFTIDVMPSACGHGWSELEPYVEERFIDGVRLRVLGLEGLLKTKEGMRDKDRADAAVLRAALDALRSAK</sequence>
<evidence type="ECO:0008006" key="3">
    <source>
        <dbReference type="Google" id="ProtNLM"/>
    </source>
</evidence>
<name>A0A150P7X8_SORCE</name>
<protein>
    <recommendedName>
        <fullName evidence="3">Nucleotidyltransferase family protein</fullName>
    </recommendedName>
</protein>
<gene>
    <name evidence="1" type="ORF">BE04_11515</name>
</gene>
<comment type="caution">
    <text evidence="1">The sequence shown here is derived from an EMBL/GenBank/DDBJ whole genome shotgun (WGS) entry which is preliminary data.</text>
</comment>
<organism evidence="1 2">
    <name type="scientific">Sorangium cellulosum</name>
    <name type="common">Polyangium cellulosum</name>
    <dbReference type="NCBI Taxonomy" id="56"/>
    <lineage>
        <taxon>Bacteria</taxon>
        <taxon>Pseudomonadati</taxon>
        <taxon>Myxococcota</taxon>
        <taxon>Polyangia</taxon>
        <taxon>Polyangiales</taxon>
        <taxon>Polyangiaceae</taxon>
        <taxon>Sorangium</taxon>
    </lineage>
</organism>
<evidence type="ECO:0000313" key="2">
    <source>
        <dbReference type="Proteomes" id="UP000075604"/>
    </source>
</evidence>
<dbReference type="SUPFAM" id="SSF81301">
    <property type="entry name" value="Nucleotidyltransferase"/>
    <property type="match status" value="1"/>
</dbReference>